<keyword evidence="2" id="KW-1185">Reference proteome</keyword>
<protein>
    <submittedName>
        <fullName evidence="1">Uncharacterized protein</fullName>
    </submittedName>
</protein>
<reference evidence="1 2" key="1">
    <citation type="submission" date="2019-10" db="EMBL/GenBank/DDBJ databases">
        <title>Genomic and transcriptomic insights into the perfect genentic adaptation of a filamentous nitrogen-fixing cyanobacterium to rice fields.</title>
        <authorList>
            <person name="Chen Z."/>
        </authorList>
    </citation>
    <scope>NUCLEOTIDE SEQUENCE [LARGE SCALE GENOMIC DNA]</scope>
    <source>
        <strain evidence="1">CCNUC1</strain>
    </source>
</reference>
<evidence type="ECO:0000313" key="2">
    <source>
        <dbReference type="Proteomes" id="UP000326678"/>
    </source>
</evidence>
<evidence type="ECO:0000313" key="1">
    <source>
        <dbReference type="EMBL" id="QFS47246.1"/>
    </source>
</evidence>
<proteinExistence type="predicted"/>
<gene>
    <name evidence="1" type="ORF">GXM_04736</name>
</gene>
<sequence length="64" mass="6920">MNSREATFDGANVAVELKAMPIPIPKINTPPIIAMVKRLNIGDWKIEGLEVVADLPVGLRLIVA</sequence>
<accession>A0A5P8W4P7</accession>
<dbReference type="KEGG" id="nsh:GXM_04736"/>
<name>A0A5P8W4P7_9NOSO</name>
<organism evidence="1 2">
    <name type="scientific">Nostoc sphaeroides CCNUC1</name>
    <dbReference type="NCBI Taxonomy" id="2653204"/>
    <lineage>
        <taxon>Bacteria</taxon>
        <taxon>Bacillati</taxon>
        <taxon>Cyanobacteriota</taxon>
        <taxon>Cyanophyceae</taxon>
        <taxon>Nostocales</taxon>
        <taxon>Nostocaceae</taxon>
        <taxon>Nostoc</taxon>
    </lineage>
</organism>
<dbReference type="AlphaFoldDB" id="A0A5P8W4P7"/>
<dbReference type="Proteomes" id="UP000326678">
    <property type="component" value="Chromosome Gxm1"/>
</dbReference>
<dbReference type="EMBL" id="CP045226">
    <property type="protein sequence ID" value="QFS47246.1"/>
    <property type="molecule type" value="Genomic_DNA"/>
</dbReference>